<organism evidence="6 7">
    <name type="scientific">Daphnia magna</name>
    <dbReference type="NCBI Taxonomy" id="35525"/>
    <lineage>
        <taxon>Eukaryota</taxon>
        <taxon>Metazoa</taxon>
        <taxon>Ecdysozoa</taxon>
        <taxon>Arthropoda</taxon>
        <taxon>Crustacea</taxon>
        <taxon>Branchiopoda</taxon>
        <taxon>Diplostraca</taxon>
        <taxon>Cladocera</taxon>
        <taxon>Anomopoda</taxon>
        <taxon>Daphniidae</taxon>
        <taxon>Daphnia</taxon>
    </lineage>
</organism>
<evidence type="ECO:0000313" key="7">
    <source>
        <dbReference type="Proteomes" id="UP000076858"/>
    </source>
</evidence>
<dbReference type="GO" id="GO:0008270">
    <property type="term" value="F:zinc ion binding"/>
    <property type="evidence" value="ECO:0007669"/>
    <property type="project" value="UniProtKB-KW"/>
</dbReference>
<sequence>MPKLRVCCICGISSGYFKKDRNSRSFFNFPNPNIKKLVPFDKDLLERRLVAWKEVVGTNYDNVPIGLTCVCSDHFQSGKPARFSNVNDIDWIP</sequence>
<proteinExistence type="predicted"/>
<dbReference type="SUPFAM" id="SSF57716">
    <property type="entry name" value="Glucocorticoid receptor-like (DNA-binding domain)"/>
    <property type="match status" value="1"/>
</dbReference>
<dbReference type="AlphaFoldDB" id="A0A162R8T9"/>
<evidence type="ECO:0000259" key="5">
    <source>
        <dbReference type="Pfam" id="PF05485"/>
    </source>
</evidence>
<dbReference type="Proteomes" id="UP000076858">
    <property type="component" value="Unassembled WGS sequence"/>
</dbReference>
<keyword evidence="4" id="KW-0238">DNA-binding</keyword>
<protein>
    <recommendedName>
        <fullName evidence="5">THAP-type domain-containing protein</fullName>
    </recommendedName>
</protein>
<dbReference type="InterPro" id="IPR006612">
    <property type="entry name" value="THAP_Znf"/>
</dbReference>
<keyword evidence="3" id="KW-0862">Zinc</keyword>
<evidence type="ECO:0000256" key="2">
    <source>
        <dbReference type="ARBA" id="ARBA00022771"/>
    </source>
</evidence>
<evidence type="ECO:0000313" key="6">
    <source>
        <dbReference type="EMBL" id="KZS20318.1"/>
    </source>
</evidence>
<keyword evidence="1" id="KW-0479">Metal-binding</keyword>
<dbReference type="GO" id="GO:0003677">
    <property type="term" value="F:DNA binding"/>
    <property type="evidence" value="ECO:0007669"/>
    <property type="project" value="UniProtKB-KW"/>
</dbReference>
<accession>A0A162R8T9</accession>
<dbReference type="EMBL" id="LRGB01000220">
    <property type="protein sequence ID" value="KZS20318.1"/>
    <property type="molecule type" value="Genomic_DNA"/>
</dbReference>
<evidence type="ECO:0000256" key="3">
    <source>
        <dbReference type="ARBA" id="ARBA00022833"/>
    </source>
</evidence>
<reference evidence="6 7" key="1">
    <citation type="submission" date="2016-03" db="EMBL/GenBank/DDBJ databases">
        <title>EvidentialGene: Evidence-directed Construction of Genes on Genomes.</title>
        <authorList>
            <person name="Gilbert D.G."/>
            <person name="Choi J.-H."/>
            <person name="Mockaitis K."/>
            <person name="Colbourne J."/>
            <person name="Pfrender M."/>
        </authorList>
    </citation>
    <scope>NUCLEOTIDE SEQUENCE [LARGE SCALE GENOMIC DNA]</scope>
    <source>
        <strain evidence="6 7">Xinb3</strain>
        <tissue evidence="6">Complete organism</tissue>
    </source>
</reference>
<keyword evidence="7" id="KW-1185">Reference proteome</keyword>
<comment type="caution">
    <text evidence="6">The sequence shown here is derived from an EMBL/GenBank/DDBJ whole genome shotgun (WGS) entry which is preliminary data.</text>
</comment>
<keyword evidence="2" id="KW-0863">Zinc-finger</keyword>
<feature type="domain" description="THAP-type" evidence="5">
    <location>
        <begin position="7"/>
        <end position="77"/>
    </location>
</feature>
<evidence type="ECO:0000256" key="1">
    <source>
        <dbReference type="ARBA" id="ARBA00022723"/>
    </source>
</evidence>
<gene>
    <name evidence="6" type="ORF">APZ42_013023</name>
</gene>
<name>A0A162R8T9_9CRUS</name>
<evidence type="ECO:0000256" key="4">
    <source>
        <dbReference type="ARBA" id="ARBA00023125"/>
    </source>
</evidence>
<dbReference type="OrthoDB" id="6375458at2759"/>
<dbReference type="Pfam" id="PF05485">
    <property type="entry name" value="THAP"/>
    <property type="match status" value="1"/>
</dbReference>